<gene>
    <name evidence="3" type="ORF">SAMN04488557_2931</name>
</gene>
<dbReference type="OrthoDB" id="8086551at2"/>
<evidence type="ECO:0000256" key="1">
    <source>
        <dbReference type="SAM" id="MobiDB-lite"/>
    </source>
</evidence>
<feature type="transmembrane region" description="Helical" evidence="2">
    <location>
        <begin position="12"/>
        <end position="30"/>
    </location>
</feature>
<feature type="region of interest" description="Disordered" evidence="1">
    <location>
        <begin position="55"/>
        <end position="75"/>
    </location>
</feature>
<evidence type="ECO:0000256" key="2">
    <source>
        <dbReference type="SAM" id="Phobius"/>
    </source>
</evidence>
<keyword evidence="2" id="KW-0472">Membrane</keyword>
<evidence type="ECO:0000313" key="4">
    <source>
        <dbReference type="Proteomes" id="UP000199423"/>
    </source>
</evidence>
<sequence>MSASKSKISGSHLNIAALVATNVAFAYIAWDLWSRPIDISADLDGAAAGEKTIADADATAIAPPPRPGNLSETTTRPIFNASRRPVEAKKVAVADATPVPAAATVAPEQLLLVGILHIGVGDDRALIREASDDLGSWMLIGDSIQGWRVRTISSEMAVIESEGKQYELRISYDARSSDIKAAALNR</sequence>
<protein>
    <submittedName>
        <fullName evidence="3">Uncharacterized protein</fullName>
    </submittedName>
</protein>
<evidence type="ECO:0000313" key="3">
    <source>
        <dbReference type="EMBL" id="SFV36978.1"/>
    </source>
</evidence>
<accession>A0A1I7NQW4</accession>
<reference evidence="4" key="1">
    <citation type="submission" date="2016-10" db="EMBL/GenBank/DDBJ databases">
        <authorList>
            <person name="Varghese N."/>
            <person name="Submissions S."/>
        </authorList>
    </citation>
    <scope>NUCLEOTIDE SEQUENCE [LARGE SCALE GENOMIC DNA]</scope>
    <source>
        <strain evidence="4">DSM 1565</strain>
    </source>
</reference>
<proteinExistence type="predicted"/>
<organism evidence="3 4">
    <name type="scientific">Hyphomicrobium facile</name>
    <dbReference type="NCBI Taxonomy" id="51670"/>
    <lineage>
        <taxon>Bacteria</taxon>
        <taxon>Pseudomonadati</taxon>
        <taxon>Pseudomonadota</taxon>
        <taxon>Alphaproteobacteria</taxon>
        <taxon>Hyphomicrobiales</taxon>
        <taxon>Hyphomicrobiaceae</taxon>
        <taxon>Hyphomicrobium</taxon>
    </lineage>
</organism>
<keyword evidence="4" id="KW-1185">Reference proteome</keyword>
<keyword evidence="2" id="KW-1133">Transmembrane helix</keyword>
<dbReference type="RefSeq" id="WP_092868472.1">
    <property type="nucleotide sequence ID" value="NZ_FPCH01000003.1"/>
</dbReference>
<dbReference type="STRING" id="51670.SAMN04488557_2931"/>
<dbReference type="AlphaFoldDB" id="A0A1I7NQW4"/>
<name>A0A1I7NQW4_9HYPH</name>
<keyword evidence="2" id="KW-0812">Transmembrane</keyword>
<dbReference type="EMBL" id="FPCH01000003">
    <property type="protein sequence ID" value="SFV36978.1"/>
    <property type="molecule type" value="Genomic_DNA"/>
</dbReference>
<dbReference type="Proteomes" id="UP000199423">
    <property type="component" value="Unassembled WGS sequence"/>
</dbReference>